<feature type="domain" description="PIN" evidence="2">
    <location>
        <begin position="5"/>
        <end position="120"/>
    </location>
</feature>
<name>A0ABY2QEL6_9HYPH</name>
<feature type="region of interest" description="Disordered" evidence="1">
    <location>
        <begin position="122"/>
        <end position="144"/>
    </location>
</feature>
<dbReference type="SUPFAM" id="SSF88723">
    <property type="entry name" value="PIN domain-like"/>
    <property type="match status" value="1"/>
</dbReference>
<evidence type="ECO:0000313" key="4">
    <source>
        <dbReference type="Proteomes" id="UP000306441"/>
    </source>
</evidence>
<gene>
    <name evidence="3" type="ORF">E6C48_00855</name>
</gene>
<dbReference type="Proteomes" id="UP000306441">
    <property type="component" value="Unassembled WGS sequence"/>
</dbReference>
<dbReference type="CDD" id="cd18683">
    <property type="entry name" value="PIN_VapC-like"/>
    <property type="match status" value="1"/>
</dbReference>
<sequence>MPRAVDTNIFVRFLVDDGSKHVALARRVFADGQVFVPVSVMLESEWVLRSNFGFKRDQICDAFERVLGVTSITIQDDNTVENAVASCRRGLDFADALHLHSSDGCEVFYTFDDPFIRKAKRATSVPPVRRPPIPKHGKELERKQ</sequence>
<dbReference type="InterPro" id="IPR002716">
    <property type="entry name" value="PIN_dom"/>
</dbReference>
<dbReference type="Pfam" id="PF01850">
    <property type="entry name" value="PIN"/>
    <property type="match status" value="1"/>
</dbReference>
<accession>A0ABY2QEL6</accession>
<dbReference type="EMBL" id="SSNY01000001">
    <property type="protein sequence ID" value="THF59646.1"/>
    <property type="molecule type" value="Genomic_DNA"/>
</dbReference>
<organism evidence="3 4">
    <name type="scientific">Ollibium composti</name>
    <dbReference type="NCBI Taxonomy" id="2675109"/>
    <lineage>
        <taxon>Bacteria</taxon>
        <taxon>Pseudomonadati</taxon>
        <taxon>Pseudomonadota</taxon>
        <taxon>Alphaproteobacteria</taxon>
        <taxon>Hyphomicrobiales</taxon>
        <taxon>Phyllobacteriaceae</taxon>
        <taxon>Ollibium</taxon>
    </lineage>
</organism>
<dbReference type="InterPro" id="IPR029060">
    <property type="entry name" value="PIN-like_dom_sf"/>
</dbReference>
<evidence type="ECO:0000256" key="1">
    <source>
        <dbReference type="SAM" id="MobiDB-lite"/>
    </source>
</evidence>
<evidence type="ECO:0000259" key="2">
    <source>
        <dbReference type="Pfam" id="PF01850"/>
    </source>
</evidence>
<comment type="caution">
    <text evidence="3">The sequence shown here is derived from an EMBL/GenBank/DDBJ whole genome shotgun (WGS) entry which is preliminary data.</text>
</comment>
<dbReference type="Gene3D" id="3.40.50.1010">
    <property type="entry name" value="5'-nuclease"/>
    <property type="match status" value="1"/>
</dbReference>
<evidence type="ECO:0000313" key="3">
    <source>
        <dbReference type="EMBL" id="THF59646.1"/>
    </source>
</evidence>
<keyword evidence="4" id="KW-1185">Reference proteome</keyword>
<proteinExistence type="predicted"/>
<dbReference type="RefSeq" id="WP_136353026.1">
    <property type="nucleotide sequence ID" value="NZ_SSNY01000001.1"/>
</dbReference>
<protein>
    <submittedName>
        <fullName evidence="3">Type II toxin-antitoxin system VapC family toxin</fullName>
    </submittedName>
</protein>
<reference evidence="3 4" key="1">
    <citation type="submission" date="2019-04" db="EMBL/GenBank/DDBJ databases">
        <title>Mesorhizobium composti sp. nov., isolated from compost.</title>
        <authorList>
            <person name="Lin S.-Y."/>
            <person name="Hameed A."/>
            <person name="Hsieh Y.-T."/>
            <person name="Young C.-C."/>
        </authorList>
    </citation>
    <scope>NUCLEOTIDE SEQUENCE [LARGE SCALE GENOMIC DNA]</scope>
    <source>
        <strain evidence="3 4">CC-YTH430</strain>
    </source>
</reference>